<evidence type="ECO:0000256" key="2">
    <source>
        <dbReference type="ARBA" id="ARBA00022692"/>
    </source>
</evidence>
<dbReference type="PANTHER" id="PTHR21624">
    <property type="entry name" value="STEROL DESATURASE-RELATED PROTEIN"/>
    <property type="match status" value="1"/>
</dbReference>
<dbReference type="InterPro" id="IPR051689">
    <property type="entry name" value="Sterol_desaturase/TMEM195"/>
</dbReference>
<keyword evidence="6 7" id="KW-0472">Membrane</keyword>
<keyword evidence="2 7" id="KW-0812">Transmembrane</keyword>
<dbReference type="PANTHER" id="PTHR21624:SF1">
    <property type="entry name" value="ALKYLGLYCEROL MONOOXYGENASE"/>
    <property type="match status" value="1"/>
</dbReference>
<feature type="transmembrane region" description="Helical" evidence="7">
    <location>
        <begin position="6"/>
        <end position="25"/>
    </location>
</feature>
<reference evidence="9 10" key="1">
    <citation type="submission" date="2019-03" db="EMBL/GenBank/DDBJ databases">
        <title>Genomic Encyclopedia of Type Strains, Phase III (KMG-III): the genomes of soil and plant-associated and newly described type strains.</title>
        <authorList>
            <person name="Whitman W."/>
        </authorList>
    </citation>
    <scope>NUCLEOTIDE SEQUENCE [LARGE SCALE GENOMIC DNA]</scope>
    <source>
        <strain evidence="9 10">CECT 8976</strain>
    </source>
</reference>
<dbReference type="GO" id="GO:0016020">
    <property type="term" value="C:membrane"/>
    <property type="evidence" value="ECO:0007669"/>
    <property type="project" value="GOC"/>
</dbReference>
<dbReference type="GO" id="GO:0006643">
    <property type="term" value="P:membrane lipid metabolic process"/>
    <property type="evidence" value="ECO:0007669"/>
    <property type="project" value="TreeGrafter"/>
</dbReference>
<organism evidence="9 10">
    <name type="scientific">Paludibacterium purpuratum</name>
    <dbReference type="NCBI Taxonomy" id="1144873"/>
    <lineage>
        <taxon>Bacteria</taxon>
        <taxon>Pseudomonadati</taxon>
        <taxon>Pseudomonadota</taxon>
        <taxon>Betaproteobacteria</taxon>
        <taxon>Neisseriales</taxon>
        <taxon>Chromobacteriaceae</taxon>
        <taxon>Paludibacterium</taxon>
    </lineage>
</organism>
<dbReference type="GO" id="GO:0050479">
    <property type="term" value="F:glyceryl-ether monooxygenase activity"/>
    <property type="evidence" value="ECO:0007669"/>
    <property type="project" value="TreeGrafter"/>
</dbReference>
<dbReference type="InterPro" id="IPR006694">
    <property type="entry name" value="Fatty_acid_hydroxylase"/>
</dbReference>
<comment type="caution">
    <text evidence="9">The sequence shown here is derived from an EMBL/GenBank/DDBJ whole genome shotgun (WGS) entry which is preliminary data.</text>
</comment>
<keyword evidence="10" id="KW-1185">Reference proteome</keyword>
<evidence type="ECO:0000259" key="8">
    <source>
        <dbReference type="Pfam" id="PF04116"/>
    </source>
</evidence>
<dbReference type="OrthoDB" id="9770329at2"/>
<dbReference type="Proteomes" id="UP000295611">
    <property type="component" value="Unassembled WGS sequence"/>
</dbReference>
<dbReference type="AlphaFoldDB" id="A0A4V3DUV9"/>
<gene>
    <name evidence="9" type="ORF">DFP86_111130</name>
</gene>
<evidence type="ECO:0000256" key="5">
    <source>
        <dbReference type="ARBA" id="ARBA00023098"/>
    </source>
</evidence>
<evidence type="ECO:0000256" key="1">
    <source>
        <dbReference type="ARBA" id="ARBA00004127"/>
    </source>
</evidence>
<dbReference type="Pfam" id="PF04116">
    <property type="entry name" value="FA_hydroxylase"/>
    <property type="match status" value="1"/>
</dbReference>
<evidence type="ECO:0000256" key="6">
    <source>
        <dbReference type="ARBA" id="ARBA00023136"/>
    </source>
</evidence>
<accession>A0A4V3DUV9</accession>
<evidence type="ECO:0000313" key="10">
    <source>
        <dbReference type="Proteomes" id="UP000295611"/>
    </source>
</evidence>
<sequence>MDVELILLAMSPLFLLFVGSEFLYWRRRGRGEYYSLADSLCNATLALLHQGADKLAWFLTLPLFSWLAERHHLFAMAPGWQSALALFLLQDFLYYWFHRASHRVRWFWAAHSVHHSSTRMNFSTAFRQSLMYPVAGMWLFWLPLAWVGFPPQSIIAVVLLNLAYQFFVHTRLCRRLGVLEYVFNTPRIHRCHHAKNPVYLDKNYAGVLVIWDRLFGTYVDERDDEPCQFGTVKPVTSFNPLRVTFWEWRDMLNDLVTARGWRHKLMMLLAPPERVEALIAARNDTK</sequence>
<evidence type="ECO:0000256" key="7">
    <source>
        <dbReference type="SAM" id="Phobius"/>
    </source>
</evidence>
<evidence type="ECO:0000256" key="3">
    <source>
        <dbReference type="ARBA" id="ARBA00022989"/>
    </source>
</evidence>
<dbReference type="RefSeq" id="WP_133682296.1">
    <property type="nucleotide sequence ID" value="NZ_SNZP01000011.1"/>
</dbReference>
<name>A0A4V3DUV9_9NEIS</name>
<dbReference type="EMBL" id="SNZP01000011">
    <property type="protein sequence ID" value="TDR76547.1"/>
    <property type="molecule type" value="Genomic_DNA"/>
</dbReference>
<evidence type="ECO:0000313" key="9">
    <source>
        <dbReference type="EMBL" id="TDR76547.1"/>
    </source>
</evidence>
<dbReference type="GO" id="GO:0005506">
    <property type="term" value="F:iron ion binding"/>
    <property type="evidence" value="ECO:0007669"/>
    <property type="project" value="InterPro"/>
</dbReference>
<evidence type="ECO:0000256" key="4">
    <source>
        <dbReference type="ARBA" id="ARBA00023002"/>
    </source>
</evidence>
<keyword evidence="3 7" id="KW-1133">Transmembrane helix</keyword>
<dbReference type="GO" id="GO:0012505">
    <property type="term" value="C:endomembrane system"/>
    <property type="evidence" value="ECO:0007669"/>
    <property type="project" value="UniProtKB-SubCell"/>
</dbReference>
<keyword evidence="4" id="KW-0560">Oxidoreductase</keyword>
<keyword evidence="5" id="KW-0443">Lipid metabolism</keyword>
<dbReference type="GO" id="GO:0008610">
    <property type="term" value="P:lipid biosynthetic process"/>
    <property type="evidence" value="ECO:0007669"/>
    <property type="project" value="InterPro"/>
</dbReference>
<comment type="subcellular location">
    <subcellularLocation>
        <location evidence="1">Endomembrane system</location>
        <topology evidence="1">Multi-pass membrane protein</topology>
    </subcellularLocation>
</comment>
<protein>
    <submittedName>
        <fullName evidence="9">Sterol desaturase/sphingolipid hydroxylase (Fatty acid hydroxylase superfamily)</fullName>
    </submittedName>
</protein>
<proteinExistence type="predicted"/>
<feature type="domain" description="Fatty acid hydroxylase" evidence="8">
    <location>
        <begin position="84"/>
        <end position="217"/>
    </location>
</feature>